<feature type="chain" id="PRO_5025616842" description="CLIP domain-containing serine protease" evidence="1">
    <location>
        <begin position="22"/>
        <end position="113"/>
    </location>
</feature>
<accession>A0A6A4XF51</accession>
<feature type="signal peptide" evidence="1">
    <location>
        <begin position="1"/>
        <end position="21"/>
    </location>
</feature>
<keyword evidence="1" id="KW-0732">Signal</keyword>
<dbReference type="EMBL" id="VIIS01000116">
    <property type="protein sequence ID" value="KAF0313072.1"/>
    <property type="molecule type" value="Genomic_DNA"/>
</dbReference>
<reference evidence="2 3" key="1">
    <citation type="submission" date="2019-07" db="EMBL/GenBank/DDBJ databases">
        <title>Draft genome assembly of a fouling barnacle, Amphibalanus amphitrite (Darwin, 1854): The first reference genome for Thecostraca.</title>
        <authorList>
            <person name="Kim W."/>
        </authorList>
    </citation>
    <scope>NUCLEOTIDE SEQUENCE [LARGE SCALE GENOMIC DNA]</scope>
    <source>
        <strain evidence="2">SNU_AA5</strain>
        <tissue evidence="2">Soma without cirri and trophi</tissue>
    </source>
</reference>
<protein>
    <recommendedName>
        <fullName evidence="4">CLIP domain-containing serine protease</fullName>
    </recommendedName>
</protein>
<evidence type="ECO:0000313" key="2">
    <source>
        <dbReference type="EMBL" id="KAF0313072.1"/>
    </source>
</evidence>
<proteinExistence type="predicted"/>
<gene>
    <name evidence="2" type="ORF">FJT64_016316</name>
</gene>
<evidence type="ECO:0000256" key="1">
    <source>
        <dbReference type="SAM" id="SignalP"/>
    </source>
</evidence>
<evidence type="ECO:0000313" key="3">
    <source>
        <dbReference type="Proteomes" id="UP000440578"/>
    </source>
</evidence>
<dbReference type="AlphaFoldDB" id="A0A6A4XF51"/>
<keyword evidence="3" id="KW-1185">Reference proteome</keyword>
<comment type="caution">
    <text evidence="2">The sequence shown here is derived from an EMBL/GenBank/DDBJ whole genome shotgun (WGS) entry which is preliminary data.</text>
</comment>
<name>A0A6A4XF51_AMPAM</name>
<organism evidence="2 3">
    <name type="scientific">Amphibalanus amphitrite</name>
    <name type="common">Striped barnacle</name>
    <name type="synonym">Balanus amphitrite</name>
    <dbReference type="NCBI Taxonomy" id="1232801"/>
    <lineage>
        <taxon>Eukaryota</taxon>
        <taxon>Metazoa</taxon>
        <taxon>Ecdysozoa</taxon>
        <taxon>Arthropoda</taxon>
        <taxon>Crustacea</taxon>
        <taxon>Multicrustacea</taxon>
        <taxon>Cirripedia</taxon>
        <taxon>Thoracica</taxon>
        <taxon>Thoracicalcarea</taxon>
        <taxon>Balanomorpha</taxon>
        <taxon>Balanoidea</taxon>
        <taxon>Balanidae</taxon>
        <taxon>Amphibalaninae</taxon>
        <taxon>Amphibalanus</taxon>
    </lineage>
</organism>
<dbReference type="Proteomes" id="UP000440578">
    <property type="component" value="Unassembled WGS sequence"/>
</dbReference>
<evidence type="ECO:0008006" key="4">
    <source>
        <dbReference type="Google" id="ProtNLM"/>
    </source>
</evidence>
<sequence length="113" mass="12289">MHWTLVWSLVVTAVCLSLVAGLPSGAAERRCGPDPDASSVQGRALCPFFLSNVTVFDNVELLEATLDPLCPKNAWCGPEGKKRKCTPVWSVMRRDGFNDEEVPVAFVCASPPR</sequence>